<dbReference type="OrthoDB" id="43780at2157"/>
<accession>A0A510DX30</accession>
<dbReference type="EMBL" id="AP018929">
    <property type="protein sequence ID" value="BBG24791.1"/>
    <property type="molecule type" value="Genomic_DNA"/>
</dbReference>
<dbReference type="AlphaFoldDB" id="A0A510DX30"/>
<dbReference type="STRING" id="1294262.GCA_001316085_02102"/>
<evidence type="ECO:0000313" key="5">
    <source>
        <dbReference type="Proteomes" id="UP000325030"/>
    </source>
</evidence>
<keyword evidence="1" id="KW-0812">Transmembrane</keyword>
<evidence type="ECO:0000313" key="4">
    <source>
        <dbReference type="Proteomes" id="UP000322983"/>
    </source>
</evidence>
<evidence type="ECO:0000313" key="2">
    <source>
        <dbReference type="EMBL" id="BBG24791.1"/>
    </source>
</evidence>
<dbReference type="RefSeq" id="WP_054846217.1">
    <property type="nucleotide sequence ID" value="NZ_AP018929.1"/>
</dbReference>
<gene>
    <name evidence="2" type="ORF">IC006_2125</name>
    <name evidence="3" type="ORF">IC007_2131</name>
</gene>
<reference evidence="2 4" key="2">
    <citation type="journal article" date="2020" name="Int. J. Syst. Evol. Microbiol.">
        <title>Sulfuracidifex tepidarius gen. nov., sp. nov. and transfer of Sulfolobus metallicus Huber and Stetter 1992 to the genus Sulfuracidifex as Sulfuracidifex metallicus comb. nov.</title>
        <authorList>
            <person name="Itoh T."/>
            <person name="Miura T."/>
            <person name="Sakai H.D."/>
            <person name="Kato S."/>
            <person name="Ohkuma M."/>
            <person name="Takashina T."/>
        </authorList>
    </citation>
    <scope>NUCLEOTIDE SEQUENCE [LARGE SCALE GENOMIC DNA]</scope>
    <source>
        <strain evidence="2 4">IC-006</strain>
        <strain evidence="3">IC-007</strain>
    </source>
</reference>
<proteinExistence type="predicted"/>
<accession>A0A510E560</accession>
<organism evidence="2 4">
    <name type="scientific">Sulfuracidifex tepidarius</name>
    <dbReference type="NCBI Taxonomy" id="1294262"/>
    <lineage>
        <taxon>Archaea</taxon>
        <taxon>Thermoproteota</taxon>
        <taxon>Thermoprotei</taxon>
        <taxon>Sulfolobales</taxon>
        <taxon>Sulfolobaceae</taxon>
        <taxon>Sulfuracidifex</taxon>
    </lineage>
</organism>
<name>A0A510DX30_9CREN</name>
<keyword evidence="1" id="KW-0472">Membrane</keyword>
<reference evidence="5" key="1">
    <citation type="submission" date="2018-09" db="EMBL/GenBank/DDBJ databases">
        <title>Complete Genome Sequencing of Sulfolobus sp. JCM 16834.</title>
        <authorList>
            <person name="Kato S."/>
            <person name="Itoh T."/>
            <person name="Ohkuma M."/>
        </authorList>
    </citation>
    <scope>NUCLEOTIDE SEQUENCE [LARGE SCALE GENOMIC DNA]</scope>
    <source>
        <strain evidence="5">IC-007</strain>
    </source>
</reference>
<dbReference type="Proteomes" id="UP000325030">
    <property type="component" value="Chromosome"/>
</dbReference>
<sequence length="153" mass="16420">MKGKGILGEVQVENGSVKGTQGDVRNPEEIAKIVQGNIEKGMQEARDLGFSAIHGFAMIGSERSIAFMKGKAVVASTKEVSWQDVFLGYVYSKGLLVLGILVTILALGIMVTGVFTGIFTWFSLNARLYFSIAALVVGISLLVASKSELSYRL</sequence>
<feature type="transmembrane region" description="Helical" evidence="1">
    <location>
        <begin position="95"/>
        <end position="122"/>
    </location>
</feature>
<keyword evidence="1" id="KW-1133">Transmembrane helix</keyword>
<dbReference type="GeneID" id="41718459"/>
<feature type="transmembrane region" description="Helical" evidence="1">
    <location>
        <begin position="128"/>
        <end position="145"/>
    </location>
</feature>
<keyword evidence="4" id="KW-1185">Reference proteome</keyword>
<evidence type="ECO:0000256" key="1">
    <source>
        <dbReference type="SAM" id="Phobius"/>
    </source>
</evidence>
<protein>
    <submittedName>
        <fullName evidence="2">Uncharacterized protein</fullName>
    </submittedName>
</protein>
<dbReference type="Proteomes" id="UP000322983">
    <property type="component" value="Chromosome"/>
</dbReference>
<dbReference type="KEGG" id="step:IC006_2125"/>
<dbReference type="EMBL" id="AP018930">
    <property type="protein sequence ID" value="BBG27577.1"/>
    <property type="molecule type" value="Genomic_DNA"/>
</dbReference>
<evidence type="ECO:0000313" key="3">
    <source>
        <dbReference type="EMBL" id="BBG27577.1"/>
    </source>
</evidence>